<accession>A0A2R5EWZ2</accession>
<sequence>MDLCLQKNRSSDMQDMNPSVHWAQHQWVPPVLLPARRIYDFEIMYVYSGEMRVHFPLSNDTDTYLPGDLLFLHAAMPHRIETRAADRTHLLGIHFDFFDDFEISPELFVDVDERNVRNDRFCRPPLDSEGNNLFARRYASVPEDIVRLMEKVCEEFTQEKPGFGAACKGGMLLIATALSRLLPIPARTVPQAYQDAFKELTEEIARALHFPWTSDIMANRLNVSPDYFIRLFKKHYGTTPGQYVSRLRHQEAKRCLRESDLKIEQIGLLIGYEDLHHFSHAFKRWQGVSPREYRKMSSLL</sequence>
<dbReference type="InterPro" id="IPR018060">
    <property type="entry name" value="HTH_AraC"/>
</dbReference>
<dbReference type="RefSeq" id="WP_108995116.1">
    <property type="nucleotide sequence ID" value="NZ_BDQX01000339.1"/>
</dbReference>
<dbReference type="SMART" id="SM00342">
    <property type="entry name" value="HTH_ARAC"/>
    <property type="match status" value="1"/>
</dbReference>
<keyword evidence="6" id="KW-1185">Reference proteome</keyword>
<proteinExistence type="predicted"/>
<dbReference type="InterPro" id="IPR009057">
    <property type="entry name" value="Homeodomain-like_sf"/>
</dbReference>
<dbReference type="GO" id="GO:0003700">
    <property type="term" value="F:DNA-binding transcription factor activity"/>
    <property type="evidence" value="ECO:0007669"/>
    <property type="project" value="InterPro"/>
</dbReference>
<evidence type="ECO:0000313" key="5">
    <source>
        <dbReference type="EMBL" id="GBG10655.1"/>
    </source>
</evidence>
<dbReference type="InterPro" id="IPR020449">
    <property type="entry name" value="Tscrpt_reg_AraC-type_HTH"/>
</dbReference>
<dbReference type="PROSITE" id="PS01124">
    <property type="entry name" value="HTH_ARAC_FAMILY_2"/>
    <property type="match status" value="1"/>
</dbReference>
<evidence type="ECO:0000256" key="1">
    <source>
        <dbReference type="ARBA" id="ARBA00023015"/>
    </source>
</evidence>
<dbReference type="GO" id="GO:0043565">
    <property type="term" value="F:sequence-specific DNA binding"/>
    <property type="evidence" value="ECO:0007669"/>
    <property type="project" value="InterPro"/>
</dbReference>
<feature type="domain" description="HTH araC/xylS-type" evidence="4">
    <location>
        <begin position="194"/>
        <end position="296"/>
    </location>
</feature>
<dbReference type="PANTHER" id="PTHR43280:SF2">
    <property type="entry name" value="HTH-TYPE TRANSCRIPTIONAL REGULATOR EXSA"/>
    <property type="match status" value="1"/>
</dbReference>
<keyword evidence="3" id="KW-0804">Transcription</keyword>
<dbReference type="SUPFAM" id="SSF46689">
    <property type="entry name" value="Homeodomain-like"/>
    <property type="match status" value="2"/>
</dbReference>
<reference evidence="5 6" key="1">
    <citation type="submission" date="2017-08" db="EMBL/GenBank/DDBJ databases">
        <title>Substantial Increase in Enzyme Production by Combined Drug-Resistance Mutations in Paenibacillus agaridevorans.</title>
        <authorList>
            <person name="Tanaka Y."/>
            <person name="Funane K."/>
            <person name="Hosaka T."/>
            <person name="Shiwa Y."/>
            <person name="Fujita N."/>
            <person name="Miyazaki T."/>
            <person name="Yoshikawa H."/>
            <person name="Murakami K."/>
            <person name="Kasahara K."/>
            <person name="Inaoka T."/>
            <person name="Hiraga Y."/>
            <person name="Ochi K."/>
        </authorList>
    </citation>
    <scope>NUCLEOTIDE SEQUENCE [LARGE SCALE GENOMIC DNA]</scope>
    <source>
        <strain evidence="5 6">T-3040</strain>
    </source>
</reference>
<dbReference type="SUPFAM" id="SSF51215">
    <property type="entry name" value="Regulatory protein AraC"/>
    <property type="match status" value="1"/>
</dbReference>
<dbReference type="InterPro" id="IPR037923">
    <property type="entry name" value="HTH-like"/>
</dbReference>
<name>A0A2R5EWZ2_9BACL</name>
<evidence type="ECO:0000256" key="2">
    <source>
        <dbReference type="ARBA" id="ARBA00023125"/>
    </source>
</evidence>
<dbReference type="AlphaFoldDB" id="A0A2R5EWZ2"/>
<keyword evidence="1" id="KW-0805">Transcription regulation</keyword>
<dbReference type="PANTHER" id="PTHR43280">
    <property type="entry name" value="ARAC-FAMILY TRANSCRIPTIONAL REGULATOR"/>
    <property type="match status" value="1"/>
</dbReference>
<protein>
    <submittedName>
        <fullName evidence="5">AraC family transcriptional regulator</fullName>
    </submittedName>
</protein>
<dbReference type="Gene3D" id="1.10.10.60">
    <property type="entry name" value="Homeodomain-like"/>
    <property type="match status" value="2"/>
</dbReference>
<dbReference type="Pfam" id="PF12833">
    <property type="entry name" value="HTH_18"/>
    <property type="match status" value="1"/>
</dbReference>
<dbReference type="EMBL" id="BDQX01000339">
    <property type="protein sequence ID" value="GBG10655.1"/>
    <property type="molecule type" value="Genomic_DNA"/>
</dbReference>
<dbReference type="Proteomes" id="UP000245202">
    <property type="component" value="Unassembled WGS sequence"/>
</dbReference>
<dbReference type="PRINTS" id="PR00032">
    <property type="entry name" value="HTHARAC"/>
</dbReference>
<gene>
    <name evidence="5" type="ORF">PAT3040_05406</name>
</gene>
<keyword evidence="2" id="KW-0238">DNA-binding</keyword>
<evidence type="ECO:0000313" key="6">
    <source>
        <dbReference type="Proteomes" id="UP000245202"/>
    </source>
</evidence>
<evidence type="ECO:0000256" key="3">
    <source>
        <dbReference type="ARBA" id="ARBA00023163"/>
    </source>
</evidence>
<evidence type="ECO:0000259" key="4">
    <source>
        <dbReference type="PROSITE" id="PS01124"/>
    </source>
</evidence>
<comment type="caution">
    <text evidence="5">The sequence shown here is derived from an EMBL/GenBank/DDBJ whole genome shotgun (WGS) entry which is preliminary data.</text>
</comment>
<organism evidence="5 6">
    <name type="scientific">Paenibacillus agaridevorans</name>
    <dbReference type="NCBI Taxonomy" id="171404"/>
    <lineage>
        <taxon>Bacteria</taxon>
        <taxon>Bacillati</taxon>
        <taxon>Bacillota</taxon>
        <taxon>Bacilli</taxon>
        <taxon>Bacillales</taxon>
        <taxon>Paenibacillaceae</taxon>
        <taxon>Paenibacillus</taxon>
    </lineage>
</organism>